<feature type="transmembrane region" description="Helical" evidence="1">
    <location>
        <begin position="69"/>
        <end position="90"/>
    </location>
</feature>
<dbReference type="EMBL" id="FOJN01000001">
    <property type="protein sequence ID" value="SFA40104.1"/>
    <property type="molecule type" value="Genomic_DNA"/>
</dbReference>
<dbReference type="RefSeq" id="WP_068362791.1">
    <property type="nucleotide sequence ID" value="NZ_FOJN01000001.1"/>
</dbReference>
<evidence type="ECO:0000313" key="2">
    <source>
        <dbReference type="EMBL" id="SFA40104.1"/>
    </source>
</evidence>
<gene>
    <name evidence="2" type="ORF">SAMN05444374_101446</name>
</gene>
<accession>A0A1I0SKR8</accession>
<organism evidence="2 3">
    <name type="scientific">Rhodococcoides kroppenstedtii</name>
    <dbReference type="NCBI Taxonomy" id="293050"/>
    <lineage>
        <taxon>Bacteria</taxon>
        <taxon>Bacillati</taxon>
        <taxon>Actinomycetota</taxon>
        <taxon>Actinomycetes</taxon>
        <taxon>Mycobacteriales</taxon>
        <taxon>Nocardiaceae</taxon>
        <taxon>Rhodococcoides</taxon>
    </lineage>
</organism>
<reference evidence="2 3" key="1">
    <citation type="submission" date="2016-10" db="EMBL/GenBank/DDBJ databases">
        <authorList>
            <person name="de Groot N.N."/>
        </authorList>
    </citation>
    <scope>NUCLEOTIDE SEQUENCE [LARGE SCALE GENOMIC DNA]</scope>
    <source>
        <strain evidence="2 3">DSM 44908</strain>
    </source>
</reference>
<keyword evidence="1" id="KW-1133">Transmembrane helix</keyword>
<dbReference type="Proteomes" id="UP000182054">
    <property type="component" value="Unassembled WGS sequence"/>
</dbReference>
<dbReference type="AlphaFoldDB" id="A0A1I0SKR8"/>
<dbReference type="GeneID" id="85484485"/>
<keyword evidence="1" id="KW-0812">Transmembrane</keyword>
<feature type="transmembrane region" description="Helical" evidence="1">
    <location>
        <begin position="97"/>
        <end position="119"/>
    </location>
</feature>
<evidence type="ECO:0000256" key="1">
    <source>
        <dbReference type="SAM" id="Phobius"/>
    </source>
</evidence>
<feature type="transmembrane region" description="Helical" evidence="1">
    <location>
        <begin position="21"/>
        <end position="43"/>
    </location>
</feature>
<evidence type="ECO:0000313" key="3">
    <source>
        <dbReference type="Proteomes" id="UP000182054"/>
    </source>
</evidence>
<sequence>MTASGTPKFTWRGEVIGPLAAIAAVLGTLVLGFYAAMCAAGFAPDLHPGYAVPSHLRRGTDLPPPPTSYWVILCAPPLTIALLGGAAMLFAGRVRWIAFVGALTFLVGYLPFAVFVVSLDIGGFAPT</sequence>
<proteinExistence type="predicted"/>
<keyword evidence="1" id="KW-0472">Membrane</keyword>
<name>A0A1I0SKR8_9NOCA</name>
<protein>
    <submittedName>
        <fullName evidence="2">Uncharacterized protein</fullName>
    </submittedName>
</protein>